<evidence type="ECO:0000313" key="1">
    <source>
        <dbReference type="EMBL" id="CAB4346601.1"/>
    </source>
</evidence>
<organism evidence="1">
    <name type="scientific">freshwater metagenome</name>
    <dbReference type="NCBI Taxonomy" id="449393"/>
    <lineage>
        <taxon>unclassified sequences</taxon>
        <taxon>metagenomes</taxon>
        <taxon>ecological metagenomes</taxon>
    </lineage>
</organism>
<sequence>MLKGARVRADAGRVHASLVRESVLSDIRLSWVGRTVQELVDEMRRLGEPSKPPLRKDRDSHLHFKVGDDRDEVGVAGPFPYAVDCALNLCRAGLYRDERIGDRAASVVMGVNPDCDFWQRFADCRHRSRDLTGQ</sequence>
<dbReference type="EMBL" id="CAESAO010000156">
    <property type="protein sequence ID" value="CAB4346601.1"/>
    <property type="molecule type" value="Genomic_DNA"/>
</dbReference>
<gene>
    <name evidence="1" type="ORF">UFOPK3522_01420</name>
</gene>
<reference evidence="1" key="1">
    <citation type="submission" date="2020-05" db="EMBL/GenBank/DDBJ databases">
        <authorList>
            <person name="Chiriac C."/>
            <person name="Salcher M."/>
            <person name="Ghai R."/>
            <person name="Kavagutti S V."/>
        </authorList>
    </citation>
    <scope>NUCLEOTIDE SEQUENCE</scope>
</reference>
<accession>A0A6J5ZW20</accession>
<proteinExistence type="predicted"/>
<name>A0A6J5ZW20_9ZZZZ</name>
<dbReference type="AlphaFoldDB" id="A0A6J5ZW20"/>
<protein>
    <submittedName>
        <fullName evidence="1">Unannotated protein</fullName>
    </submittedName>
</protein>